<name>A0A014KV54_9BACT</name>
<dbReference type="EMBL" id="JFAD01000035">
    <property type="protein sequence ID" value="EXU60851.1"/>
    <property type="molecule type" value="Genomic_DNA"/>
</dbReference>
<keyword evidence="4 6" id="KW-1133">Transmembrane helix</keyword>
<evidence type="ECO:0000256" key="2">
    <source>
        <dbReference type="ARBA" id="ARBA00022475"/>
    </source>
</evidence>
<feature type="transmembrane region" description="Helical" evidence="6">
    <location>
        <begin position="256"/>
        <end position="276"/>
    </location>
</feature>
<dbReference type="STRING" id="1188239.MOVI_6720"/>
<dbReference type="PANTHER" id="PTHR33545:SF5">
    <property type="entry name" value="UPF0750 MEMBRANE PROTEIN YITT"/>
    <property type="match status" value="1"/>
</dbReference>
<feature type="transmembrane region" description="Helical" evidence="6">
    <location>
        <begin position="179"/>
        <end position="201"/>
    </location>
</feature>
<comment type="subcellular location">
    <subcellularLocation>
        <location evidence="1">Cell membrane</location>
        <topology evidence="1">Multi-pass membrane protein</topology>
    </subcellularLocation>
</comment>
<keyword evidence="5 6" id="KW-0472">Membrane</keyword>
<dbReference type="PANTHER" id="PTHR33545">
    <property type="entry name" value="UPF0750 MEMBRANE PROTEIN YITT-RELATED"/>
    <property type="match status" value="1"/>
</dbReference>
<protein>
    <recommendedName>
        <fullName evidence="9">DUF2179 domain-containing protein</fullName>
    </recommendedName>
</protein>
<dbReference type="AlphaFoldDB" id="A0A014KV54"/>
<evidence type="ECO:0000256" key="1">
    <source>
        <dbReference type="ARBA" id="ARBA00004651"/>
    </source>
</evidence>
<evidence type="ECO:0008006" key="9">
    <source>
        <dbReference type="Google" id="ProtNLM"/>
    </source>
</evidence>
<reference evidence="7 8" key="1">
    <citation type="submission" date="2014-03" db="EMBL/GenBank/DDBJ databases">
        <title>Genome sequence of Mycoplasma ovipneumoniae strain 14811.</title>
        <authorList>
            <person name="Sirand-Pugnet P."/>
            <person name="Breton M."/>
            <person name="Dordet-Frisoni E."/>
            <person name="Baranowski E."/>
            <person name="Barre A."/>
            <person name="Couture C."/>
            <person name="Dupuy V."/>
            <person name="Gaurivaud P."/>
            <person name="Jacob D."/>
            <person name="Lemaitre C."/>
            <person name="Manso-Silvan L."/>
            <person name="Nikolski M."/>
            <person name="Nouvel L.-X."/>
            <person name="Poumarat F."/>
            <person name="Tardy F."/>
            <person name="Thebault P."/>
            <person name="Theil S."/>
            <person name="Citti C."/>
            <person name="Thiaucourt F."/>
            <person name="Blanchard A."/>
        </authorList>
    </citation>
    <scope>NUCLEOTIDE SEQUENCE [LARGE SCALE GENOMIC DNA]</scope>
    <source>
        <strain evidence="7 8">14811</strain>
    </source>
</reference>
<evidence type="ECO:0000313" key="8">
    <source>
        <dbReference type="Proteomes" id="UP000020977"/>
    </source>
</evidence>
<sequence length="367" mass="42027">MSSRQSNKSSNAHCSCSNQNNHNLAKCLKNQLVLRAEREIFNHNQSKINLKNFWKKRTLSITMMAISALFFTLGVIFFLGVAKTVPTGVAAIPALTIIIINSQYEVSIGWSFAIIYFVINIPLIIFILVKVSNKSFSYLTFIWLFFQIVWNQVFSLDTPIRTFLINNILIQGQQGSWTIFYYTIIGAILSGWSIGMAWKFGGSSGGTDYITYYIALKFRKPIGKVMFSISIFFGLFSIVILYFFEPSQVDGQLLGRKLAAVFIYLIVSSSIVSRIYPKYGKILLKIYTNHPDKIVEHLKSIKYWHSYNIWEGVSGYTGQKQWRVETIIYIIEKNAILEEVAKANVNFWYSATKILQTTDRFDATKIN</sequence>
<dbReference type="Proteomes" id="UP000020977">
    <property type="component" value="Unassembled WGS sequence"/>
</dbReference>
<feature type="transmembrane region" description="Helical" evidence="6">
    <location>
        <begin position="136"/>
        <end position="154"/>
    </location>
</feature>
<evidence type="ECO:0000256" key="6">
    <source>
        <dbReference type="SAM" id="Phobius"/>
    </source>
</evidence>
<keyword evidence="3 6" id="KW-0812">Transmembrane</keyword>
<feature type="transmembrane region" description="Helical" evidence="6">
    <location>
        <begin position="59"/>
        <end position="79"/>
    </location>
</feature>
<feature type="transmembrane region" description="Helical" evidence="6">
    <location>
        <begin position="222"/>
        <end position="244"/>
    </location>
</feature>
<evidence type="ECO:0000313" key="7">
    <source>
        <dbReference type="EMBL" id="EXU60851.1"/>
    </source>
</evidence>
<keyword evidence="2" id="KW-1003">Cell membrane</keyword>
<evidence type="ECO:0000256" key="5">
    <source>
        <dbReference type="ARBA" id="ARBA00023136"/>
    </source>
</evidence>
<accession>A0A014KV54</accession>
<dbReference type="eggNOG" id="COG1284">
    <property type="taxonomic scope" value="Bacteria"/>
</dbReference>
<dbReference type="InterPro" id="IPR003740">
    <property type="entry name" value="YitT"/>
</dbReference>
<dbReference type="GO" id="GO:0005886">
    <property type="term" value="C:plasma membrane"/>
    <property type="evidence" value="ECO:0007669"/>
    <property type="project" value="UniProtKB-SubCell"/>
</dbReference>
<evidence type="ECO:0000256" key="4">
    <source>
        <dbReference type="ARBA" id="ARBA00022989"/>
    </source>
</evidence>
<feature type="transmembrane region" description="Helical" evidence="6">
    <location>
        <begin position="108"/>
        <end position="129"/>
    </location>
</feature>
<organism evidence="7 8">
    <name type="scientific">Mesomycoplasma ovipneumoniae 14811</name>
    <dbReference type="NCBI Taxonomy" id="1188239"/>
    <lineage>
        <taxon>Bacteria</taxon>
        <taxon>Bacillati</taxon>
        <taxon>Mycoplasmatota</taxon>
        <taxon>Mycoplasmoidales</taxon>
        <taxon>Metamycoplasmataceae</taxon>
        <taxon>Mesomycoplasma</taxon>
    </lineage>
</organism>
<proteinExistence type="predicted"/>
<gene>
    <name evidence="7" type="ORF">MOVI_6720</name>
</gene>
<evidence type="ECO:0000256" key="3">
    <source>
        <dbReference type="ARBA" id="ARBA00022692"/>
    </source>
</evidence>
<dbReference type="Pfam" id="PF02588">
    <property type="entry name" value="YitT_membrane"/>
    <property type="match status" value="1"/>
</dbReference>
<dbReference type="RefSeq" id="WP_044284489.1">
    <property type="nucleotide sequence ID" value="NZ_JFAD01000035.1"/>
</dbReference>
<dbReference type="InterPro" id="IPR051461">
    <property type="entry name" value="UPF0750_membrane"/>
</dbReference>
<comment type="caution">
    <text evidence="7">The sequence shown here is derived from an EMBL/GenBank/DDBJ whole genome shotgun (WGS) entry which is preliminary data.</text>
</comment>